<comment type="similarity">
    <text evidence="2 9 10">Belongs to the universal ribosomal protein uL24 family.</text>
</comment>
<dbReference type="GO" id="GO:0003735">
    <property type="term" value="F:structural constituent of ribosome"/>
    <property type="evidence" value="ECO:0007669"/>
    <property type="project" value="InterPro"/>
</dbReference>
<dbReference type="GO" id="GO:1990904">
    <property type="term" value="C:ribonucleoprotein complex"/>
    <property type="evidence" value="ECO:0007669"/>
    <property type="project" value="UniProtKB-KW"/>
</dbReference>
<keyword evidence="4 9" id="KW-0694">RNA-binding</keyword>
<sequence length="105" mass="11471">MKVHKGDTVLVISGKDKGAKGKVLQAYPARNKVLVEGVNRIKKHTPISTNQRGARSGGIVTQEAPIHVSNVMVVDSDGKPTRIGYRRDEETGKKVRISKRNGKDI</sequence>
<dbReference type="InterPro" id="IPR057264">
    <property type="entry name" value="Ribosomal_uL24_C"/>
</dbReference>
<protein>
    <recommendedName>
        <fullName evidence="7 9">Large ribosomal subunit protein uL24</fullName>
    </recommendedName>
</protein>
<accession>A0A1X1RSI7</accession>
<evidence type="ECO:0000256" key="4">
    <source>
        <dbReference type="ARBA" id="ARBA00022884"/>
    </source>
</evidence>
<organism evidence="13 15">
    <name type="scientific">Mycobacterium celatum</name>
    <dbReference type="NCBI Taxonomy" id="28045"/>
    <lineage>
        <taxon>Bacteria</taxon>
        <taxon>Bacillati</taxon>
        <taxon>Actinomycetota</taxon>
        <taxon>Actinomycetes</taxon>
        <taxon>Mycobacteriales</taxon>
        <taxon>Mycobacteriaceae</taxon>
        <taxon>Mycobacterium</taxon>
    </lineage>
</organism>
<proteinExistence type="inferred from homology"/>
<dbReference type="Pfam" id="PF17136">
    <property type="entry name" value="ribosomal_L24"/>
    <property type="match status" value="1"/>
</dbReference>
<evidence type="ECO:0000256" key="9">
    <source>
        <dbReference type="HAMAP-Rule" id="MF_01326"/>
    </source>
</evidence>
<dbReference type="InterPro" id="IPR003256">
    <property type="entry name" value="Ribosomal_uL24"/>
</dbReference>
<dbReference type="Proteomes" id="UP000193907">
    <property type="component" value="Unassembled WGS sequence"/>
</dbReference>
<keyword evidence="5 9" id="KW-0689">Ribosomal protein</keyword>
<dbReference type="STRING" id="28045.AWB95_09190"/>
<keyword evidence="15" id="KW-1185">Reference proteome</keyword>
<evidence type="ECO:0000313" key="15">
    <source>
        <dbReference type="Proteomes" id="UP000193907"/>
    </source>
</evidence>
<evidence type="ECO:0000256" key="6">
    <source>
        <dbReference type="ARBA" id="ARBA00023274"/>
    </source>
</evidence>
<dbReference type="InterPro" id="IPR005825">
    <property type="entry name" value="Ribosomal_uL24_CS"/>
</dbReference>
<dbReference type="PANTHER" id="PTHR12903">
    <property type="entry name" value="MITOCHONDRIAL RIBOSOMAL PROTEIN L24"/>
    <property type="match status" value="1"/>
</dbReference>
<evidence type="ECO:0000256" key="8">
    <source>
        <dbReference type="ARBA" id="ARBA00058688"/>
    </source>
</evidence>
<dbReference type="InterPro" id="IPR008991">
    <property type="entry name" value="Translation_prot_SH3-like_sf"/>
</dbReference>
<evidence type="ECO:0000256" key="1">
    <source>
        <dbReference type="ARBA" id="ARBA00004072"/>
    </source>
</evidence>
<dbReference type="RefSeq" id="WP_062541324.1">
    <property type="nucleotide sequence ID" value="NZ_BBUN01000375.1"/>
</dbReference>
<keyword evidence="3 9" id="KW-0699">rRNA-binding</keyword>
<comment type="subunit">
    <text evidence="9">Part of the 50S ribosomal subunit.</text>
</comment>
<comment type="function">
    <text evidence="1 9">One of two assembly initiator proteins, it binds directly to the 5'-end of the 23S rRNA, where it nucleates assembly of the 50S subunit.</text>
</comment>
<dbReference type="InterPro" id="IPR005824">
    <property type="entry name" value="KOW"/>
</dbReference>
<gene>
    <name evidence="9" type="primary">rplX</name>
    <name evidence="13" type="ORF">AWB95_09190</name>
    <name evidence="14" type="ORF">CQY23_05225</name>
</gene>
<dbReference type="InterPro" id="IPR014722">
    <property type="entry name" value="Rib_uL2_dom2"/>
</dbReference>
<dbReference type="GO" id="GO:0005840">
    <property type="term" value="C:ribosome"/>
    <property type="evidence" value="ECO:0007669"/>
    <property type="project" value="UniProtKB-KW"/>
</dbReference>
<feature type="compositionally biased region" description="Basic and acidic residues" evidence="11">
    <location>
        <begin position="78"/>
        <end position="93"/>
    </location>
</feature>
<comment type="function">
    <text evidence="8 9">One of the proteins that surrounds the polypeptide exit tunnel on the outside of the subunit.</text>
</comment>
<keyword evidence="6 9" id="KW-0687">Ribonucleoprotein</keyword>
<evidence type="ECO:0000256" key="10">
    <source>
        <dbReference type="RuleBase" id="RU003477"/>
    </source>
</evidence>
<feature type="region of interest" description="Disordered" evidence="11">
    <location>
        <begin position="78"/>
        <end position="105"/>
    </location>
</feature>
<dbReference type="Gene3D" id="2.30.30.30">
    <property type="match status" value="1"/>
</dbReference>
<dbReference type="SUPFAM" id="SSF50104">
    <property type="entry name" value="Translation proteins SH3-like domain"/>
    <property type="match status" value="1"/>
</dbReference>
<dbReference type="FunFam" id="2.30.30.30:FF:000004">
    <property type="entry name" value="50S ribosomal protein L24"/>
    <property type="match status" value="1"/>
</dbReference>
<dbReference type="EMBL" id="PDKV01000004">
    <property type="protein sequence ID" value="PIB80032.1"/>
    <property type="molecule type" value="Genomic_DNA"/>
</dbReference>
<reference evidence="13 15" key="1">
    <citation type="submission" date="2016-01" db="EMBL/GenBank/DDBJ databases">
        <title>The new phylogeny of the genus Mycobacterium.</title>
        <authorList>
            <person name="Tarcisio F."/>
            <person name="Conor M."/>
            <person name="Antonella G."/>
            <person name="Elisabetta G."/>
            <person name="Giulia F.S."/>
            <person name="Sara T."/>
            <person name="Anna F."/>
            <person name="Clotilde B."/>
            <person name="Roberto B."/>
            <person name="Veronica D.S."/>
            <person name="Fabio R."/>
            <person name="Monica P."/>
            <person name="Olivier J."/>
            <person name="Enrico T."/>
            <person name="Nicola S."/>
        </authorList>
    </citation>
    <scope>NUCLEOTIDE SEQUENCE [LARGE SCALE GENOMIC DNA]</scope>
    <source>
        <strain evidence="13 15">DSM 44243</strain>
    </source>
</reference>
<evidence type="ECO:0000313" key="13">
    <source>
        <dbReference type="EMBL" id="ORV14779.1"/>
    </source>
</evidence>
<dbReference type="HAMAP" id="MF_01326_B">
    <property type="entry name" value="Ribosomal_uL24_B"/>
    <property type="match status" value="1"/>
</dbReference>
<dbReference type="AlphaFoldDB" id="A0A1X1RSI7"/>
<dbReference type="Proteomes" id="UP000230971">
    <property type="component" value="Unassembled WGS sequence"/>
</dbReference>
<feature type="compositionally biased region" description="Basic residues" evidence="11">
    <location>
        <begin position="94"/>
        <end position="105"/>
    </location>
</feature>
<evidence type="ECO:0000313" key="14">
    <source>
        <dbReference type="EMBL" id="PIB80032.1"/>
    </source>
</evidence>
<evidence type="ECO:0000256" key="3">
    <source>
        <dbReference type="ARBA" id="ARBA00022730"/>
    </source>
</evidence>
<dbReference type="CDD" id="cd06089">
    <property type="entry name" value="KOW_RPL26"/>
    <property type="match status" value="1"/>
</dbReference>
<dbReference type="EMBL" id="LQOM01000024">
    <property type="protein sequence ID" value="ORV14779.1"/>
    <property type="molecule type" value="Genomic_DNA"/>
</dbReference>
<dbReference type="GO" id="GO:0019843">
    <property type="term" value="F:rRNA binding"/>
    <property type="evidence" value="ECO:0007669"/>
    <property type="project" value="UniProtKB-UniRule"/>
</dbReference>
<dbReference type="PROSITE" id="PS01108">
    <property type="entry name" value="RIBOSOMAL_L24"/>
    <property type="match status" value="1"/>
</dbReference>
<evidence type="ECO:0000256" key="2">
    <source>
        <dbReference type="ARBA" id="ARBA00010618"/>
    </source>
</evidence>
<evidence type="ECO:0000256" key="7">
    <source>
        <dbReference type="ARBA" id="ARBA00035206"/>
    </source>
</evidence>
<name>A0A1X1RSI7_MYCCE</name>
<evidence type="ECO:0000256" key="5">
    <source>
        <dbReference type="ARBA" id="ARBA00022980"/>
    </source>
</evidence>
<evidence type="ECO:0000256" key="11">
    <source>
        <dbReference type="SAM" id="MobiDB-lite"/>
    </source>
</evidence>
<evidence type="ECO:0000259" key="12">
    <source>
        <dbReference type="SMART" id="SM00739"/>
    </source>
</evidence>
<dbReference type="GO" id="GO:0006412">
    <property type="term" value="P:translation"/>
    <property type="evidence" value="ECO:0007669"/>
    <property type="project" value="UniProtKB-UniRule"/>
</dbReference>
<comment type="caution">
    <text evidence="13">The sequence shown here is derived from an EMBL/GenBank/DDBJ whole genome shotgun (WGS) entry which is preliminary data.</text>
</comment>
<dbReference type="InterPro" id="IPR041988">
    <property type="entry name" value="Ribosomal_uL24_KOW"/>
</dbReference>
<evidence type="ECO:0000313" key="16">
    <source>
        <dbReference type="Proteomes" id="UP000230971"/>
    </source>
</evidence>
<dbReference type="Pfam" id="PF00467">
    <property type="entry name" value="KOW"/>
    <property type="match status" value="1"/>
</dbReference>
<dbReference type="OrthoDB" id="9807419at2"/>
<dbReference type="SMART" id="SM00739">
    <property type="entry name" value="KOW"/>
    <property type="match status" value="1"/>
</dbReference>
<feature type="domain" description="KOW" evidence="12">
    <location>
        <begin position="2"/>
        <end position="29"/>
    </location>
</feature>
<reference evidence="14 16" key="2">
    <citation type="journal article" date="2017" name="Infect. Genet. Evol.">
        <title>The new phylogeny of the genus Mycobacterium: The old and the news.</title>
        <authorList>
            <person name="Tortoli E."/>
            <person name="Fedrizzi T."/>
            <person name="Meehan C.J."/>
            <person name="Trovato A."/>
            <person name="Grottola A."/>
            <person name="Giacobazzi E."/>
            <person name="Serpini G.F."/>
            <person name="Tagliazucchi S."/>
            <person name="Fabio A."/>
            <person name="Bettua C."/>
            <person name="Bertorelli R."/>
            <person name="Frascaro F."/>
            <person name="De Sanctis V."/>
            <person name="Pecorari M."/>
            <person name="Jousson O."/>
            <person name="Segata N."/>
            <person name="Cirillo D.M."/>
        </authorList>
    </citation>
    <scope>NUCLEOTIDE SEQUENCE [LARGE SCALE GENOMIC DNA]</scope>
    <source>
        <strain evidence="14 16">NCTC 12882</strain>
    </source>
</reference>
<dbReference type="NCBIfam" id="TIGR01079">
    <property type="entry name" value="rplX_bact"/>
    <property type="match status" value="1"/>
</dbReference>